<accession>X1RCS9</accession>
<evidence type="ECO:0008006" key="2">
    <source>
        <dbReference type="Google" id="ProtNLM"/>
    </source>
</evidence>
<dbReference type="CDD" id="cd11539">
    <property type="entry name" value="NTP-PPase_u2"/>
    <property type="match status" value="1"/>
</dbReference>
<sequence length="71" mass="8435">MKNEELYKKAIEKWGYELQINMCIEECAELIKALMKGRRNPKNPNLVDDILEEMVDVEIMIEQLKLIFDYG</sequence>
<name>X1RCS9_9ZZZZ</name>
<dbReference type="EMBL" id="BARW01013313">
    <property type="protein sequence ID" value="GAI78537.1"/>
    <property type="molecule type" value="Genomic_DNA"/>
</dbReference>
<comment type="caution">
    <text evidence="1">The sequence shown here is derived from an EMBL/GenBank/DDBJ whole genome shotgun (WGS) entry which is preliminary data.</text>
</comment>
<proteinExistence type="predicted"/>
<organism evidence="1">
    <name type="scientific">marine sediment metagenome</name>
    <dbReference type="NCBI Taxonomy" id="412755"/>
    <lineage>
        <taxon>unclassified sequences</taxon>
        <taxon>metagenomes</taxon>
        <taxon>ecological metagenomes</taxon>
    </lineage>
</organism>
<feature type="non-terminal residue" evidence="1">
    <location>
        <position position="71"/>
    </location>
</feature>
<evidence type="ECO:0000313" key="1">
    <source>
        <dbReference type="EMBL" id="GAI78537.1"/>
    </source>
</evidence>
<gene>
    <name evidence="1" type="ORF">S12H4_24493</name>
</gene>
<reference evidence="1" key="1">
    <citation type="journal article" date="2014" name="Front. Microbiol.">
        <title>High frequency of phylogenetically diverse reductive dehalogenase-homologous genes in deep subseafloor sedimentary metagenomes.</title>
        <authorList>
            <person name="Kawai M."/>
            <person name="Futagami T."/>
            <person name="Toyoda A."/>
            <person name="Takaki Y."/>
            <person name="Nishi S."/>
            <person name="Hori S."/>
            <person name="Arai W."/>
            <person name="Tsubouchi T."/>
            <person name="Morono Y."/>
            <person name="Uchiyama I."/>
            <person name="Ito T."/>
            <person name="Fujiyama A."/>
            <person name="Inagaki F."/>
            <person name="Takami H."/>
        </authorList>
    </citation>
    <scope>NUCLEOTIDE SEQUENCE</scope>
    <source>
        <strain evidence="1">Expedition CK06-06</strain>
    </source>
</reference>
<dbReference type="AlphaFoldDB" id="X1RCS9"/>
<protein>
    <recommendedName>
        <fullName evidence="2">NTP pyrophosphohydrolase MazG putative catalytic core domain-containing protein</fullName>
    </recommendedName>
</protein>